<dbReference type="InterPro" id="IPR037883">
    <property type="entry name" value="Knr4/Smi1-like_sf"/>
</dbReference>
<dbReference type="PANTHER" id="PTHR32011">
    <property type="entry name" value="OS08G0472400 PROTEIN"/>
    <property type="match status" value="1"/>
</dbReference>
<accession>A0ABR8MU13</accession>
<protein>
    <submittedName>
        <fullName evidence="1">SMI1/KNR4 family protein</fullName>
    </submittedName>
</protein>
<dbReference type="Proteomes" id="UP000609346">
    <property type="component" value="Unassembled WGS sequence"/>
</dbReference>
<comment type="caution">
    <text evidence="1">The sequence shown here is derived from an EMBL/GenBank/DDBJ whole genome shotgun (WGS) entry which is preliminary data.</text>
</comment>
<keyword evidence="2" id="KW-1185">Reference proteome</keyword>
<sequence length="193" mass="22975">MDYIGLINQMKTAGVRFADGLTKHEFDAIEQRFGFHFPPDLKQFLSLALPISDKFINWRDSSAQNTERIRERMNWCLEGMLTDVENNRFWMYEWGPKPADLAQAKNICEVEYHTAPRLIPIYAHRYIPETPSEAGNPILSVYQTDIIYYGENLYEYLLVEFGFKKYEEIEFDNIKRIRFWSDIIDSWEADYMI</sequence>
<dbReference type="PANTHER" id="PTHR32011:SF2">
    <property type="entry name" value="OS08G0472400 PROTEIN"/>
    <property type="match status" value="1"/>
</dbReference>
<evidence type="ECO:0000313" key="1">
    <source>
        <dbReference type="EMBL" id="MBD3919452.1"/>
    </source>
</evidence>
<dbReference type="RefSeq" id="WP_191203693.1">
    <property type="nucleotide sequence ID" value="NZ_JACXZA010000002.1"/>
</dbReference>
<evidence type="ECO:0000313" key="2">
    <source>
        <dbReference type="Proteomes" id="UP000609346"/>
    </source>
</evidence>
<name>A0ABR8MU13_9BACL</name>
<dbReference type="SUPFAM" id="SSF160631">
    <property type="entry name" value="SMI1/KNR4-like"/>
    <property type="match status" value="1"/>
</dbReference>
<proteinExistence type="predicted"/>
<dbReference type="EMBL" id="JACXZA010000002">
    <property type="protein sequence ID" value="MBD3919452.1"/>
    <property type="molecule type" value="Genomic_DNA"/>
</dbReference>
<gene>
    <name evidence="1" type="ORF">H8B09_11870</name>
</gene>
<organism evidence="1 2">
    <name type="scientific">Paenibacillus terricola</name>
    <dbReference type="NCBI Taxonomy" id="2763503"/>
    <lineage>
        <taxon>Bacteria</taxon>
        <taxon>Bacillati</taxon>
        <taxon>Bacillota</taxon>
        <taxon>Bacilli</taxon>
        <taxon>Bacillales</taxon>
        <taxon>Paenibacillaceae</taxon>
        <taxon>Paenibacillus</taxon>
    </lineage>
</organism>
<reference evidence="1 2" key="1">
    <citation type="submission" date="2020-09" db="EMBL/GenBank/DDBJ databases">
        <title>Paenibacillus sp. strain PR3 16S rRNA gene Genome sequencing and assembly.</title>
        <authorList>
            <person name="Kim J."/>
        </authorList>
    </citation>
    <scope>NUCLEOTIDE SEQUENCE [LARGE SCALE GENOMIC DNA]</scope>
    <source>
        <strain evidence="1 2">PR3</strain>
    </source>
</reference>